<feature type="transmembrane region" description="Helical" evidence="6">
    <location>
        <begin position="267"/>
        <end position="288"/>
    </location>
</feature>
<evidence type="ECO:0000256" key="1">
    <source>
        <dbReference type="ARBA" id="ARBA00004651"/>
    </source>
</evidence>
<feature type="transmembrane region" description="Helical" evidence="6">
    <location>
        <begin position="136"/>
        <end position="160"/>
    </location>
</feature>
<feature type="transmembrane region" description="Helical" evidence="6">
    <location>
        <begin position="357"/>
        <end position="377"/>
    </location>
</feature>
<dbReference type="GO" id="GO:0005886">
    <property type="term" value="C:plasma membrane"/>
    <property type="evidence" value="ECO:0007669"/>
    <property type="project" value="UniProtKB-SubCell"/>
</dbReference>
<dbReference type="Proteomes" id="UP000018296">
    <property type="component" value="Unassembled WGS sequence"/>
</dbReference>
<dbReference type="CDD" id="cd17321">
    <property type="entry name" value="MFS_MMR_MDR_like"/>
    <property type="match status" value="1"/>
</dbReference>
<dbReference type="eggNOG" id="COG0477">
    <property type="taxonomic scope" value="Bacteria"/>
</dbReference>
<evidence type="ECO:0000256" key="4">
    <source>
        <dbReference type="ARBA" id="ARBA00022989"/>
    </source>
</evidence>
<dbReference type="Gene3D" id="1.20.1720.10">
    <property type="entry name" value="Multidrug resistance protein D"/>
    <property type="match status" value="1"/>
</dbReference>
<evidence type="ECO:0000313" key="8">
    <source>
        <dbReference type="EMBL" id="EST11840.1"/>
    </source>
</evidence>
<keyword evidence="5 6" id="KW-0472">Membrane</keyword>
<dbReference type="InterPro" id="IPR036259">
    <property type="entry name" value="MFS_trans_sf"/>
</dbReference>
<feature type="transmembrane region" description="Helical" evidence="6">
    <location>
        <begin position="300"/>
        <end position="320"/>
    </location>
</feature>
<evidence type="ECO:0000256" key="6">
    <source>
        <dbReference type="SAM" id="Phobius"/>
    </source>
</evidence>
<dbReference type="EMBL" id="AWTC01000008">
    <property type="protein sequence ID" value="EST11840.1"/>
    <property type="molecule type" value="Genomic_DNA"/>
</dbReference>
<dbReference type="SUPFAM" id="SSF103473">
    <property type="entry name" value="MFS general substrate transporter"/>
    <property type="match status" value="1"/>
</dbReference>
<comment type="caution">
    <text evidence="8">The sequence shown here is derived from an EMBL/GenBank/DDBJ whole genome shotgun (WGS) entry which is preliminary data.</text>
</comment>
<dbReference type="GO" id="GO:0022857">
    <property type="term" value="F:transmembrane transporter activity"/>
    <property type="evidence" value="ECO:0007669"/>
    <property type="project" value="InterPro"/>
</dbReference>
<feature type="transmembrane region" description="Helical" evidence="6">
    <location>
        <begin position="42"/>
        <end position="65"/>
    </location>
</feature>
<sequence>MTKVKKGSAIFIATIATGTILNPLNSSMMALALHSIQNDYQLSFATVSWLISGFYLVSAIGQPISGKIGDLIGRKKLFLTGLLIAALTSIGAPLAPAFALLLLMRLLQAAGSSSVYPSGVALVHDHVPHEKQATSLAILAISASVMTAFGPTVGGFLIVWGGWQSIFYVNLPFILFSFALGWFVIPRDVKKKEISFKTVIARLDLTGIALFSVGMISLLWFLLTLEEAVNYLILIVGIVCFAILILHEWRSGQPFIDVRLLKHNHKLSVVYLLFILLNIDNYCLFYGMPSYFQSGLHLSVRISGAMMLFMSMASVVVSLLCGRWIEHRGTSMPIKTSTMLTVLGSFLLLFVSDSAFWVISAVLIILGAGYGIGNVALQATMLDAAPKDAVGTSSGLFQTCRFIGSIGATAVLGLIFGKTVTQSHLFELSWVLIVVSGIALLISLFFFKNTRFYIQKN</sequence>
<comment type="subcellular location">
    <subcellularLocation>
        <location evidence="1">Cell membrane</location>
        <topology evidence="1">Multi-pass membrane protein</topology>
    </subcellularLocation>
</comment>
<feature type="transmembrane region" description="Helical" evidence="6">
    <location>
        <begin position="205"/>
        <end position="223"/>
    </location>
</feature>
<evidence type="ECO:0000256" key="3">
    <source>
        <dbReference type="ARBA" id="ARBA00022692"/>
    </source>
</evidence>
<dbReference type="PROSITE" id="PS50850">
    <property type="entry name" value="MFS"/>
    <property type="match status" value="1"/>
</dbReference>
<dbReference type="PANTHER" id="PTHR42718">
    <property type="entry name" value="MAJOR FACILITATOR SUPERFAMILY MULTIDRUG TRANSPORTER MFSC"/>
    <property type="match status" value="1"/>
</dbReference>
<accession>V6IX40</accession>
<organism evidence="8 9">
    <name type="scientific">Sporolactobacillus laevolacticus DSM 442</name>
    <dbReference type="NCBI Taxonomy" id="1395513"/>
    <lineage>
        <taxon>Bacteria</taxon>
        <taxon>Bacillati</taxon>
        <taxon>Bacillota</taxon>
        <taxon>Bacilli</taxon>
        <taxon>Bacillales</taxon>
        <taxon>Sporolactobacillaceae</taxon>
        <taxon>Sporolactobacillus</taxon>
    </lineage>
</organism>
<dbReference type="OrthoDB" id="102502at2"/>
<keyword evidence="9" id="KW-1185">Reference proteome</keyword>
<feature type="transmembrane region" description="Helical" evidence="6">
    <location>
        <begin position="77"/>
        <end position="100"/>
    </location>
</feature>
<keyword evidence="2" id="KW-0813">Transport</keyword>
<dbReference type="InterPro" id="IPR011701">
    <property type="entry name" value="MFS"/>
</dbReference>
<dbReference type="PATRIC" id="fig|1395513.3.peg.1867"/>
<dbReference type="Pfam" id="PF07690">
    <property type="entry name" value="MFS_1"/>
    <property type="match status" value="1"/>
</dbReference>
<gene>
    <name evidence="8" type="ORF">P343_09250</name>
</gene>
<feature type="transmembrane region" description="Helical" evidence="6">
    <location>
        <begin position="166"/>
        <end position="185"/>
    </location>
</feature>
<protein>
    <submittedName>
        <fullName evidence="8">MFS transporter</fullName>
    </submittedName>
</protein>
<dbReference type="InterPro" id="IPR020846">
    <property type="entry name" value="MFS_dom"/>
</dbReference>
<proteinExistence type="predicted"/>
<dbReference type="AlphaFoldDB" id="V6IX40"/>
<dbReference type="STRING" id="1395513.P343_09250"/>
<evidence type="ECO:0000259" key="7">
    <source>
        <dbReference type="PROSITE" id="PS50850"/>
    </source>
</evidence>
<feature type="transmembrane region" description="Helical" evidence="6">
    <location>
        <begin position="428"/>
        <end position="447"/>
    </location>
</feature>
<keyword evidence="3 6" id="KW-0812">Transmembrane</keyword>
<feature type="transmembrane region" description="Helical" evidence="6">
    <location>
        <begin position="229"/>
        <end position="246"/>
    </location>
</feature>
<feature type="domain" description="Major facilitator superfamily (MFS) profile" evidence="7">
    <location>
        <begin position="11"/>
        <end position="451"/>
    </location>
</feature>
<dbReference type="PANTHER" id="PTHR42718:SF9">
    <property type="entry name" value="MAJOR FACILITATOR SUPERFAMILY MULTIDRUG TRANSPORTER MFSC"/>
    <property type="match status" value="1"/>
</dbReference>
<dbReference type="RefSeq" id="WP_023510109.1">
    <property type="nucleotide sequence ID" value="NZ_AWTC01000008.1"/>
</dbReference>
<evidence type="ECO:0000256" key="2">
    <source>
        <dbReference type="ARBA" id="ARBA00022448"/>
    </source>
</evidence>
<evidence type="ECO:0000313" key="9">
    <source>
        <dbReference type="Proteomes" id="UP000018296"/>
    </source>
</evidence>
<keyword evidence="4 6" id="KW-1133">Transmembrane helix</keyword>
<name>V6IX40_9BACL</name>
<feature type="transmembrane region" description="Helical" evidence="6">
    <location>
        <begin position="398"/>
        <end position="416"/>
    </location>
</feature>
<feature type="transmembrane region" description="Helical" evidence="6">
    <location>
        <begin position="332"/>
        <end position="351"/>
    </location>
</feature>
<evidence type="ECO:0000256" key="5">
    <source>
        <dbReference type="ARBA" id="ARBA00023136"/>
    </source>
</evidence>
<dbReference type="Gene3D" id="1.20.1250.20">
    <property type="entry name" value="MFS general substrate transporter like domains"/>
    <property type="match status" value="1"/>
</dbReference>
<reference evidence="8 9" key="1">
    <citation type="journal article" date="2013" name="Genome Announc.">
        <title>Genome Sequence of Sporolactobacillus laevolacticus DSM442, an Efficient Polymer-Grade D-Lactate Producer from Agricultural Waste Cottonseed as a Nitrogen Source.</title>
        <authorList>
            <person name="Wang H."/>
            <person name="Wang L."/>
            <person name="Ju J."/>
            <person name="Yu B."/>
            <person name="Ma Y."/>
        </authorList>
    </citation>
    <scope>NUCLEOTIDE SEQUENCE [LARGE SCALE GENOMIC DNA]</scope>
    <source>
        <strain evidence="8 9">DSM 442</strain>
    </source>
</reference>